<dbReference type="Gene3D" id="1.10.150.20">
    <property type="entry name" value="5' to 3' exonuclease, C-terminal subdomain"/>
    <property type="match status" value="1"/>
</dbReference>
<dbReference type="GO" id="GO:0042276">
    <property type="term" value="P:error-prone translesion synthesis"/>
    <property type="evidence" value="ECO:0007669"/>
    <property type="project" value="TreeGrafter"/>
</dbReference>
<evidence type="ECO:0000256" key="2">
    <source>
        <dbReference type="ARBA" id="ARBA00025589"/>
    </source>
</evidence>
<organism evidence="4 5">
    <name type="scientific">Paractinoplanes abujensis</name>
    <dbReference type="NCBI Taxonomy" id="882441"/>
    <lineage>
        <taxon>Bacteria</taxon>
        <taxon>Bacillati</taxon>
        <taxon>Actinomycetota</taxon>
        <taxon>Actinomycetes</taxon>
        <taxon>Micromonosporales</taxon>
        <taxon>Micromonosporaceae</taxon>
        <taxon>Paractinoplanes</taxon>
    </lineage>
</organism>
<dbReference type="InterPro" id="IPR017961">
    <property type="entry name" value="DNA_pol_Y-fam_little_finger"/>
</dbReference>
<dbReference type="PANTHER" id="PTHR45990">
    <property type="entry name" value="DNA REPAIR PROTEIN REV1"/>
    <property type="match status" value="1"/>
</dbReference>
<name>A0A7W7CTJ1_9ACTN</name>
<dbReference type="EMBL" id="JACHMF010000001">
    <property type="protein sequence ID" value="MBB4693018.1"/>
    <property type="molecule type" value="Genomic_DNA"/>
</dbReference>
<dbReference type="Gene3D" id="3.40.1170.60">
    <property type="match status" value="1"/>
</dbReference>
<gene>
    <name evidence="4" type="ORF">BKA14_003166</name>
</gene>
<dbReference type="PROSITE" id="PS50173">
    <property type="entry name" value="UMUC"/>
    <property type="match status" value="1"/>
</dbReference>
<dbReference type="GO" id="GO:0070987">
    <property type="term" value="P:error-free translesion synthesis"/>
    <property type="evidence" value="ECO:0007669"/>
    <property type="project" value="TreeGrafter"/>
</dbReference>
<sequence length="347" mass="36706">MSRGPLLHADADAFFASVVLRSRPHLAALPVAVVAHVVVASANYPARARGVRAGVLAQQALLQCPGLILVDVPQDEVEEAGEALLDLFRDCARAVEPGSMEEAFLDVGARSPEEAVAAGHEVRRRAAAELAIPVSVGVGRTKLMAKLASRAAKPDGLHVIGPGREAELRAALPLRDVWGVGARTVERLESLGITTLAGLDDIPYETLRRLCGTAMARRLRAVREGSDDAVVRPVERRSTLSSEGATKGYARPDRTAAELAEMCVERVCRRAERAGLLASGLTLTALPEGEGPARVLKGSRPAPTANPRAWSGVVRALLARSEVPPLAGLRVTLTALVPADRVQDTLF</sequence>
<dbReference type="Pfam" id="PF11799">
    <property type="entry name" value="IMS_C"/>
    <property type="match status" value="1"/>
</dbReference>
<dbReference type="GO" id="GO:0003887">
    <property type="term" value="F:DNA-directed DNA polymerase activity"/>
    <property type="evidence" value="ECO:0007669"/>
    <property type="project" value="UniProtKB-EC"/>
</dbReference>
<accession>A0A7W7CTJ1</accession>
<keyword evidence="4" id="KW-0548">Nucleotidyltransferase</keyword>
<dbReference type="Pfam" id="PF11798">
    <property type="entry name" value="IMS_HHH"/>
    <property type="match status" value="1"/>
</dbReference>
<keyword evidence="4" id="KW-0808">Transferase</keyword>
<comment type="similarity">
    <text evidence="1">Belongs to the DNA polymerase type-Y family.</text>
</comment>
<dbReference type="InterPro" id="IPR024728">
    <property type="entry name" value="PolY_HhH_motif"/>
</dbReference>
<dbReference type="InterPro" id="IPR043502">
    <property type="entry name" value="DNA/RNA_pol_sf"/>
</dbReference>
<dbReference type="RefSeq" id="WP_184951681.1">
    <property type="nucleotide sequence ID" value="NZ_BOMC01000060.1"/>
</dbReference>
<feature type="domain" description="UmuC" evidence="3">
    <location>
        <begin position="6"/>
        <end position="181"/>
    </location>
</feature>
<comment type="function">
    <text evidence="2">Poorly processive, error-prone DNA polymerase involved in untargeted mutagenesis. Copies undamaged DNA at stalled replication forks, which arise in vivo from mismatched or misaligned primer ends. These misaligned primers can be extended by PolIV. Exhibits no 3'-5' exonuclease (proofreading) activity. May be involved in translesional synthesis, in conjunction with the beta clamp from PolIII.</text>
</comment>
<evidence type="ECO:0000259" key="3">
    <source>
        <dbReference type="PROSITE" id="PS50173"/>
    </source>
</evidence>
<dbReference type="GO" id="GO:0006281">
    <property type="term" value="P:DNA repair"/>
    <property type="evidence" value="ECO:0007669"/>
    <property type="project" value="InterPro"/>
</dbReference>
<evidence type="ECO:0000313" key="4">
    <source>
        <dbReference type="EMBL" id="MBB4693018.1"/>
    </source>
</evidence>
<dbReference type="EC" id="2.7.7.7" evidence="4"/>
<proteinExistence type="inferred from homology"/>
<dbReference type="Pfam" id="PF00817">
    <property type="entry name" value="IMS"/>
    <property type="match status" value="1"/>
</dbReference>
<evidence type="ECO:0000256" key="1">
    <source>
        <dbReference type="ARBA" id="ARBA00010945"/>
    </source>
</evidence>
<dbReference type="PANTHER" id="PTHR45990:SF1">
    <property type="entry name" value="DNA REPAIR PROTEIN REV1"/>
    <property type="match status" value="1"/>
</dbReference>
<dbReference type="GO" id="GO:0003684">
    <property type="term" value="F:damaged DNA binding"/>
    <property type="evidence" value="ECO:0007669"/>
    <property type="project" value="InterPro"/>
</dbReference>
<dbReference type="InterPro" id="IPR001126">
    <property type="entry name" value="UmuC"/>
</dbReference>
<reference evidence="4 5" key="1">
    <citation type="submission" date="2020-08" db="EMBL/GenBank/DDBJ databases">
        <title>Sequencing the genomes of 1000 actinobacteria strains.</title>
        <authorList>
            <person name="Klenk H.-P."/>
        </authorList>
    </citation>
    <scope>NUCLEOTIDE SEQUENCE [LARGE SCALE GENOMIC DNA]</scope>
    <source>
        <strain evidence="4 5">DSM 45518</strain>
    </source>
</reference>
<dbReference type="Proteomes" id="UP000542742">
    <property type="component" value="Unassembled WGS sequence"/>
</dbReference>
<dbReference type="InterPro" id="IPR043128">
    <property type="entry name" value="Rev_trsase/Diguanyl_cyclase"/>
</dbReference>
<evidence type="ECO:0000313" key="5">
    <source>
        <dbReference type="Proteomes" id="UP000542742"/>
    </source>
</evidence>
<dbReference type="AlphaFoldDB" id="A0A7W7CTJ1"/>
<comment type="caution">
    <text evidence="4">The sequence shown here is derived from an EMBL/GenBank/DDBJ whole genome shotgun (WGS) entry which is preliminary data.</text>
</comment>
<protein>
    <submittedName>
        <fullName evidence="4">DNA polymerase-4</fullName>
        <ecNumber evidence="4">2.7.7.7</ecNumber>
    </submittedName>
</protein>
<dbReference type="GO" id="GO:0017125">
    <property type="term" value="F:deoxycytidyl transferase activity"/>
    <property type="evidence" value="ECO:0007669"/>
    <property type="project" value="TreeGrafter"/>
</dbReference>
<dbReference type="Gene3D" id="3.30.70.270">
    <property type="match status" value="1"/>
</dbReference>
<dbReference type="SUPFAM" id="SSF56672">
    <property type="entry name" value="DNA/RNA polymerases"/>
    <property type="match status" value="1"/>
</dbReference>
<keyword evidence="5" id="KW-1185">Reference proteome</keyword>